<dbReference type="InterPro" id="IPR013813">
    <property type="entry name" value="Endoribo_LPSP/chorism_mut-like"/>
</dbReference>
<dbReference type="SUPFAM" id="SSF55298">
    <property type="entry name" value="YjgF-like"/>
    <property type="match status" value="1"/>
</dbReference>
<evidence type="ECO:0000313" key="2">
    <source>
        <dbReference type="EMBL" id="SCB23016.1"/>
    </source>
</evidence>
<dbReference type="AlphaFoldDB" id="A0A1C3V5C0"/>
<keyword evidence="3" id="KW-1185">Reference proteome</keyword>
<dbReference type="Pfam" id="PF14588">
    <property type="entry name" value="YjgF_endoribonc"/>
    <property type="match status" value="1"/>
</dbReference>
<dbReference type="Proteomes" id="UP000199435">
    <property type="component" value="Unassembled WGS sequence"/>
</dbReference>
<gene>
    <name evidence="2" type="ORF">GA0061102_100917</name>
</gene>
<organism evidence="2 3">
    <name type="scientific">Rhizobium miluonense</name>
    <dbReference type="NCBI Taxonomy" id="411945"/>
    <lineage>
        <taxon>Bacteria</taxon>
        <taxon>Pseudomonadati</taxon>
        <taxon>Pseudomonadota</taxon>
        <taxon>Alphaproteobacteria</taxon>
        <taxon>Hyphomicrobiales</taxon>
        <taxon>Rhizobiaceae</taxon>
        <taxon>Rhizobium/Agrobacterium group</taxon>
        <taxon>Rhizobium</taxon>
    </lineage>
</organism>
<evidence type="ECO:0000259" key="1">
    <source>
        <dbReference type="Pfam" id="PF14588"/>
    </source>
</evidence>
<dbReference type="OrthoDB" id="9806350at2"/>
<protein>
    <submittedName>
        <fullName evidence="2">Enamine deaminase RidA, house cleaning of reactive enamine intermediates, YjgF/YER057c/UK114 family</fullName>
    </submittedName>
</protein>
<feature type="domain" description="Endoribonuclease L-PSP/chorismate mutase-like" evidence="1">
    <location>
        <begin position="8"/>
        <end position="133"/>
    </location>
</feature>
<dbReference type="PANTHER" id="PTHR43760">
    <property type="entry name" value="ENDORIBONUCLEASE-RELATED"/>
    <property type="match status" value="1"/>
</dbReference>
<dbReference type="Gene3D" id="3.30.1330.40">
    <property type="entry name" value="RutC-like"/>
    <property type="match status" value="1"/>
</dbReference>
<dbReference type="PANTHER" id="PTHR43760:SF1">
    <property type="entry name" value="ENDORIBONUCLEASE L-PSP_CHORISMATE MUTASE-LIKE DOMAIN-CONTAINING PROTEIN"/>
    <property type="match status" value="1"/>
</dbReference>
<dbReference type="RefSeq" id="WP_092846629.1">
    <property type="nucleotide sequence ID" value="NZ_FMAH01000009.1"/>
</dbReference>
<dbReference type="STRING" id="411945.GA0061102_100917"/>
<evidence type="ECO:0000313" key="3">
    <source>
        <dbReference type="Proteomes" id="UP000199435"/>
    </source>
</evidence>
<proteinExistence type="predicted"/>
<dbReference type="CDD" id="cd02199">
    <property type="entry name" value="YjgF_YER057c_UK114_like_1"/>
    <property type="match status" value="1"/>
</dbReference>
<reference evidence="3" key="1">
    <citation type="submission" date="2016-08" db="EMBL/GenBank/DDBJ databases">
        <authorList>
            <person name="Varghese N."/>
            <person name="Submissions Spin"/>
        </authorList>
    </citation>
    <scope>NUCLEOTIDE SEQUENCE [LARGE SCALE GENOMIC DNA]</scope>
    <source>
        <strain evidence="3">HAMBI 2971</strain>
    </source>
</reference>
<name>A0A1C3V5C0_9HYPH</name>
<dbReference type="InterPro" id="IPR035959">
    <property type="entry name" value="RutC-like_sf"/>
</dbReference>
<dbReference type="EMBL" id="FMAH01000009">
    <property type="protein sequence ID" value="SCB23016.1"/>
    <property type="molecule type" value="Genomic_DNA"/>
</dbReference>
<sequence length="155" mass="16285">MPTVEERARMLGITFPEPPKAVANYVPTHRVGNLLFVSGQLPIDPSGNVLATGAVGKSVGIELGVQAARLCAINVLAQVRAAVGNLERIAHVVRLGGFITSACDFTDQAVVMNGASDLMVELFGDRGRHTRSTIGVFALPKGASVEVEATFEITT</sequence>
<accession>A0A1C3V5C0</accession>